<dbReference type="GO" id="GO:0003700">
    <property type="term" value="F:DNA-binding transcription factor activity"/>
    <property type="evidence" value="ECO:0007669"/>
    <property type="project" value="InterPro"/>
</dbReference>
<dbReference type="InterPro" id="IPR036388">
    <property type="entry name" value="WH-like_DNA-bd_sf"/>
</dbReference>
<dbReference type="RefSeq" id="WP_154463983.1">
    <property type="nucleotide sequence ID" value="NZ_JAXDZL010000088.1"/>
</dbReference>
<keyword evidence="2" id="KW-0238">DNA-binding</keyword>
<proteinExistence type="predicted"/>
<comment type="caution">
    <text evidence="5">The sequence shown here is derived from an EMBL/GenBank/DDBJ whole genome shotgun (WGS) entry which is preliminary data.</text>
</comment>
<dbReference type="EMBL" id="VUMI01000008">
    <property type="protein sequence ID" value="MSS87996.1"/>
    <property type="molecule type" value="Genomic_DNA"/>
</dbReference>
<dbReference type="GeneID" id="86052746"/>
<evidence type="ECO:0000256" key="2">
    <source>
        <dbReference type="ARBA" id="ARBA00023125"/>
    </source>
</evidence>
<dbReference type="InterPro" id="IPR000524">
    <property type="entry name" value="Tscrpt_reg_HTH_GntR"/>
</dbReference>
<dbReference type="AlphaFoldDB" id="A0A6N7VY93"/>
<keyword evidence="6" id="KW-1185">Reference proteome</keyword>
<dbReference type="GO" id="GO:0003677">
    <property type="term" value="F:DNA binding"/>
    <property type="evidence" value="ECO:0007669"/>
    <property type="project" value="UniProtKB-KW"/>
</dbReference>
<dbReference type="Proteomes" id="UP000436047">
    <property type="component" value="Unassembled WGS sequence"/>
</dbReference>
<evidence type="ECO:0000313" key="5">
    <source>
        <dbReference type="EMBL" id="MSS87996.1"/>
    </source>
</evidence>
<evidence type="ECO:0000256" key="3">
    <source>
        <dbReference type="ARBA" id="ARBA00023163"/>
    </source>
</evidence>
<dbReference type="InterPro" id="IPR036390">
    <property type="entry name" value="WH_DNA-bd_sf"/>
</dbReference>
<feature type="domain" description="HTH gntR-type" evidence="4">
    <location>
        <begin position="6"/>
        <end position="74"/>
    </location>
</feature>
<evidence type="ECO:0000256" key="1">
    <source>
        <dbReference type="ARBA" id="ARBA00023015"/>
    </source>
</evidence>
<gene>
    <name evidence="5" type="ORF">FYJ45_06655</name>
</gene>
<dbReference type="Pfam" id="PF00392">
    <property type="entry name" value="GntR"/>
    <property type="match status" value="1"/>
</dbReference>
<dbReference type="SMART" id="SM00345">
    <property type="entry name" value="HTH_GNTR"/>
    <property type="match status" value="1"/>
</dbReference>
<name>A0A6N7VY93_9FIRM</name>
<dbReference type="SUPFAM" id="SSF46785">
    <property type="entry name" value="Winged helix' DNA-binding domain"/>
    <property type="match status" value="1"/>
</dbReference>
<accession>A0A6N7VY93</accession>
<sequence length="146" mass="16336">MMKSDNGLYKLIYEYFETRLLYGYYACGDSLPSIARIGDMFHMAPGTVRSALALLEKKGYIRIDARKTARVIYEAPRVSFRKNAALYFVPRRNGITVLQAAGRTFSGGCVHACFILYNGSFQLKQPADSGSLLRNDSVYPFSLSGH</sequence>
<protein>
    <submittedName>
        <fullName evidence="5">GntR family transcriptional regulator</fullName>
    </submittedName>
</protein>
<dbReference type="PROSITE" id="PS50949">
    <property type="entry name" value="HTH_GNTR"/>
    <property type="match status" value="1"/>
</dbReference>
<evidence type="ECO:0000259" key="4">
    <source>
        <dbReference type="PROSITE" id="PS50949"/>
    </source>
</evidence>
<dbReference type="Gene3D" id="1.10.10.10">
    <property type="entry name" value="Winged helix-like DNA-binding domain superfamily/Winged helix DNA-binding domain"/>
    <property type="match status" value="1"/>
</dbReference>
<organism evidence="5 6">
    <name type="scientific">Eisenbergiella porci</name>
    <dbReference type="NCBI Taxonomy" id="2652274"/>
    <lineage>
        <taxon>Bacteria</taxon>
        <taxon>Bacillati</taxon>
        <taxon>Bacillota</taxon>
        <taxon>Clostridia</taxon>
        <taxon>Lachnospirales</taxon>
        <taxon>Lachnospiraceae</taxon>
        <taxon>Eisenbergiella</taxon>
    </lineage>
</organism>
<keyword evidence="1" id="KW-0805">Transcription regulation</keyword>
<evidence type="ECO:0000313" key="6">
    <source>
        <dbReference type="Proteomes" id="UP000436047"/>
    </source>
</evidence>
<reference evidence="5 6" key="1">
    <citation type="submission" date="2019-08" db="EMBL/GenBank/DDBJ databases">
        <title>In-depth cultivation of the pig gut microbiome towards novel bacterial diversity and tailored functional studies.</title>
        <authorList>
            <person name="Wylensek D."/>
            <person name="Hitch T.C.A."/>
            <person name="Clavel T."/>
        </authorList>
    </citation>
    <scope>NUCLEOTIDE SEQUENCE [LARGE SCALE GENOMIC DNA]</scope>
    <source>
        <strain evidence="5 6">WCA-389-WT-23B</strain>
    </source>
</reference>
<keyword evidence="3" id="KW-0804">Transcription</keyword>